<dbReference type="AlphaFoldDB" id="A0A5N5G6Q7"/>
<keyword evidence="2" id="KW-1185">Reference proteome</keyword>
<gene>
    <name evidence="1" type="ORF">D8674_019078</name>
</gene>
<organism evidence="1 2">
    <name type="scientific">Pyrus ussuriensis x Pyrus communis</name>
    <dbReference type="NCBI Taxonomy" id="2448454"/>
    <lineage>
        <taxon>Eukaryota</taxon>
        <taxon>Viridiplantae</taxon>
        <taxon>Streptophyta</taxon>
        <taxon>Embryophyta</taxon>
        <taxon>Tracheophyta</taxon>
        <taxon>Spermatophyta</taxon>
        <taxon>Magnoliopsida</taxon>
        <taxon>eudicotyledons</taxon>
        <taxon>Gunneridae</taxon>
        <taxon>Pentapetalae</taxon>
        <taxon>rosids</taxon>
        <taxon>fabids</taxon>
        <taxon>Rosales</taxon>
        <taxon>Rosaceae</taxon>
        <taxon>Amygdaloideae</taxon>
        <taxon>Maleae</taxon>
        <taxon>Pyrus</taxon>
    </lineage>
</organism>
<reference evidence="2" key="2">
    <citation type="submission" date="2019-10" db="EMBL/GenBank/DDBJ databases">
        <title>A de novo genome assembly of a pear dwarfing rootstock.</title>
        <authorList>
            <person name="Wang F."/>
            <person name="Wang J."/>
            <person name="Li S."/>
            <person name="Zhang Y."/>
            <person name="Fang M."/>
            <person name="Ma L."/>
            <person name="Zhao Y."/>
            <person name="Jiang S."/>
        </authorList>
    </citation>
    <scope>NUCLEOTIDE SEQUENCE [LARGE SCALE GENOMIC DNA]</scope>
</reference>
<dbReference type="EMBL" id="SMOL01000487">
    <property type="protein sequence ID" value="KAB2611046.1"/>
    <property type="molecule type" value="Genomic_DNA"/>
</dbReference>
<comment type="caution">
    <text evidence="1">The sequence shown here is derived from an EMBL/GenBank/DDBJ whole genome shotgun (WGS) entry which is preliminary data.</text>
</comment>
<name>A0A5N5G6Q7_9ROSA</name>
<evidence type="ECO:0000313" key="2">
    <source>
        <dbReference type="Proteomes" id="UP000327157"/>
    </source>
</evidence>
<proteinExistence type="predicted"/>
<reference evidence="1 2" key="1">
    <citation type="submission" date="2019-09" db="EMBL/GenBank/DDBJ databases">
        <authorList>
            <person name="Ou C."/>
        </authorList>
    </citation>
    <scope>NUCLEOTIDE SEQUENCE [LARGE SCALE GENOMIC DNA]</scope>
    <source>
        <strain evidence="1">S2</strain>
        <tissue evidence="1">Leaf</tissue>
    </source>
</reference>
<reference evidence="1 2" key="3">
    <citation type="submission" date="2019-11" db="EMBL/GenBank/DDBJ databases">
        <title>A de novo genome assembly of a pear dwarfing rootstock.</title>
        <authorList>
            <person name="Wang F."/>
            <person name="Wang J."/>
            <person name="Li S."/>
            <person name="Zhang Y."/>
            <person name="Fang M."/>
            <person name="Ma L."/>
            <person name="Zhao Y."/>
            <person name="Jiang S."/>
        </authorList>
    </citation>
    <scope>NUCLEOTIDE SEQUENCE [LARGE SCALE GENOMIC DNA]</scope>
    <source>
        <strain evidence="1">S2</strain>
        <tissue evidence="1">Leaf</tissue>
    </source>
</reference>
<dbReference type="OrthoDB" id="1751927at2759"/>
<sequence>MSSLSDCRLDLNVVEEVAISLQDNIWHPSFLFHTGPLTIRDSVMKNDMTTAVVAKNLLTPKDNRLLSKRSNELAVKDSLALSVQCEIRGLKHENKQLHMLAHSYGTNMKRKLDQLQEFEGQILSDHQRFCSLVERDSGIVLHHLQMSESGSPNDEGFPSSSSRFRLAMLESSWPLLESCTKETLDDFRNCQTLANIGFSSFMSAGVKLPLHPWLQRMLSFIGYVSGQLNPGFWGTLIGFYIIWMECGLGEPSFHQWRYCYKMRPVKACPGDARQH</sequence>
<evidence type="ECO:0000313" key="1">
    <source>
        <dbReference type="EMBL" id="KAB2611046.1"/>
    </source>
</evidence>
<accession>A0A5N5G6Q7</accession>
<protein>
    <submittedName>
        <fullName evidence="1">Uncharacterized protein</fullName>
    </submittedName>
</protein>
<dbReference type="Proteomes" id="UP000327157">
    <property type="component" value="Chromosome 17"/>
</dbReference>